<keyword evidence="2" id="KW-1185">Reference proteome</keyword>
<reference evidence="2" key="1">
    <citation type="journal article" date="2019" name="Int. J. Syst. Evol. Microbiol.">
        <title>The Global Catalogue of Microorganisms (GCM) 10K type strain sequencing project: providing services to taxonomists for standard genome sequencing and annotation.</title>
        <authorList>
            <consortium name="The Broad Institute Genomics Platform"/>
            <consortium name="The Broad Institute Genome Sequencing Center for Infectious Disease"/>
            <person name="Wu L."/>
            <person name="Ma J."/>
        </authorList>
    </citation>
    <scope>NUCLEOTIDE SEQUENCE [LARGE SCALE GENOMIC DNA]</scope>
    <source>
        <strain evidence="2">JCM 14545</strain>
    </source>
</reference>
<evidence type="ECO:0000313" key="1">
    <source>
        <dbReference type="EMBL" id="GAA1955656.1"/>
    </source>
</evidence>
<proteinExistence type="predicted"/>
<gene>
    <name evidence="1" type="ORF">GCM10009754_26730</name>
</gene>
<name>A0ABP5C2X3_9PSEU</name>
<accession>A0ABP5C2X3</accession>
<sequence length="99" mass="9948">MNPNAILVMSPILVLTDSIQGIGQAAVEGGVDCAAVAFDLAVEVDEDGNSAALRPAAPMVQGLFTGVALDCEGVAEAPFEEVGPAQTGLVLVIQASLAR</sequence>
<dbReference type="Proteomes" id="UP001501116">
    <property type="component" value="Unassembled WGS sequence"/>
</dbReference>
<evidence type="ECO:0000313" key="2">
    <source>
        <dbReference type="Proteomes" id="UP001501116"/>
    </source>
</evidence>
<organism evidence="1 2">
    <name type="scientific">Amycolatopsis minnesotensis</name>
    <dbReference type="NCBI Taxonomy" id="337894"/>
    <lineage>
        <taxon>Bacteria</taxon>
        <taxon>Bacillati</taxon>
        <taxon>Actinomycetota</taxon>
        <taxon>Actinomycetes</taxon>
        <taxon>Pseudonocardiales</taxon>
        <taxon>Pseudonocardiaceae</taxon>
        <taxon>Amycolatopsis</taxon>
    </lineage>
</organism>
<protein>
    <submittedName>
        <fullName evidence="1">Uncharacterized protein</fullName>
    </submittedName>
</protein>
<comment type="caution">
    <text evidence="1">The sequence shown here is derived from an EMBL/GenBank/DDBJ whole genome shotgun (WGS) entry which is preliminary data.</text>
</comment>
<dbReference type="EMBL" id="BAAANN010000009">
    <property type="protein sequence ID" value="GAA1955656.1"/>
    <property type="molecule type" value="Genomic_DNA"/>
</dbReference>